<proteinExistence type="predicted"/>
<dbReference type="AlphaFoldDB" id="L8JXE6"/>
<gene>
    <name evidence="5" type="ORF">C900_04317</name>
</gene>
<dbReference type="InterPro" id="IPR054015">
    <property type="entry name" value="ExsA-like_N"/>
</dbReference>
<dbReference type="Pfam" id="PF12833">
    <property type="entry name" value="HTH_18"/>
    <property type="match status" value="1"/>
</dbReference>
<dbReference type="Pfam" id="PF22200">
    <property type="entry name" value="ExsA_N"/>
    <property type="match status" value="1"/>
</dbReference>
<dbReference type="SUPFAM" id="SSF46689">
    <property type="entry name" value="Homeodomain-like"/>
    <property type="match status" value="2"/>
</dbReference>
<dbReference type="eggNOG" id="COG2207">
    <property type="taxonomic scope" value="Bacteria"/>
</dbReference>
<sequence>MYITSGNKQWINTDGDITVNKGEAIFCKKGGYHVRSFYEEEFCALLFFFPEEFIRDTVLEYQEHLKMFNSSLLDFQMLKMNIDDNLKTFFDSSMMNLLQLKDPSNLLLKLKFKELILQILTSSANPKLAAYFMSTLKEDKVNLRKVMQDNLMANLTLEEYARLCSRSLSSFKRDFQEIFGMAPGRWLRENRLKMAKMRLLSTDENINDIAFHTGFETTSHFIRCFRKQFGLPPLQFRQQNCA</sequence>
<evidence type="ECO:0000313" key="6">
    <source>
        <dbReference type="Proteomes" id="UP000011135"/>
    </source>
</evidence>
<name>L8JXE6_9BACT</name>
<protein>
    <submittedName>
        <fullName evidence="5">Transcriptional regulator, AraC family</fullName>
    </submittedName>
</protein>
<dbReference type="PANTHER" id="PTHR43280:SF2">
    <property type="entry name" value="HTH-TYPE TRANSCRIPTIONAL REGULATOR EXSA"/>
    <property type="match status" value="1"/>
</dbReference>
<dbReference type="STRING" id="1237149.C900_04317"/>
<dbReference type="SMART" id="SM00342">
    <property type="entry name" value="HTH_ARAC"/>
    <property type="match status" value="1"/>
</dbReference>
<dbReference type="InterPro" id="IPR009057">
    <property type="entry name" value="Homeodomain-like_sf"/>
</dbReference>
<keyword evidence="2" id="KW-0238">DNA-binding</keyword>
<evidence type="ECO:0000259" key="4">
    <source>
        <dbReference type="PROSITE" id="PS01124"/>
    </source>
</evidence>
<keyword evidence="3" id="KW-0804">Transcription</keyword>
<dbReference type="PROSITE" id="PS00041">
    <property type="entry name" value="HTH_ARAC_FAMILY_1"/>
    <property type="match status" value="1"/>
</dbReference>
<reference evidence="5 6" key="1">
    <citation type="submission" date="2012-12" db="EMBL/GenBank/DDBJ databases">
        <title>Genome assembly of Fulvivirga imtechensis AK7.</title>
        <authorList>
            <person name="Nupur N."/>
            <person name="Khatri I."/>
            <person name="Kumar R."/>
            <person name="Subramanian S."/>
            <person name="Pinnaka A."/>
        </authorList>
    </citation>
    <scope>NUCLEOTIDE SEQUENCE [LARGE SCALE GENOMIC DNA]</scope>
    <source>
        <strain evidence="5 6">AK7</strain>
    </source>
</reference>
<feature type="domain" description="HTH araC/xylS-type" evidence="4">
    <location>
        <begin position="141"/>
        <end position="239"/>
    </location>
</feature>
<evidence type="ECO:0000313" key="5">
    <source>
        <dbReference type="EMBL" id="ELR73465.1"/>
    </source>
</evidence>
<dbReference type="InterPro" id="IPR020449">
    <property type="entry name" value="Tscrpt_reg_AraC-type_HTH"/>
</dbReference>
<dbReference type="EMBL" id="AMZN01000006">
    <property type="protein sequence ID" value="ELR73465.1"/>
    <property type="molecule type" value="Genomic_DNA"/>
</dbReference>
<dbReference type="GO" id="GO:0043565">
    <property type="term" value="F:sequence-specific DNA binding"/>
    <property type="evidence" value="ECO:0007669"/>
    <property type="project" value="InterPro"/>
</dbReference>
<organism evidence="5 6">
    <name type="scientific">Fulvivirga imtechensis AK7</name>
    <dbReference type="NCBI Taxonomy" id="1237149"/>
    <lineage>
        <taxon>Bacteria</taxon>
        <taxon>Pseudomonadati</taxon>
        <taxon>Bacteroidota</taxon>
        <taxon>Cytophagia</taxon>
        <taxon>Cytophagales</taxon>
        <taxon>Fulvivirgaceae</taxon>
        <taxon>Fulvivirga</taxon>
    </lineage>
</organism>
<keyword evidence="6" id="KW-1185">Reference proteome</keyword>
<evidence type="ECO:0000256" key="2">
    <source>
        <dbReference type="ARBA" id="ARBA00023125"/>
    </source>
</evidence>
<dbReference type="PROSITE" id="PS01124">
    <property type="entry name" value="HTH_ARAC_FAMILY_2"/>
    <property type="match status" value="1"/>
</dbReference>
<dbReference type="PANTHER" id="PTHR43280">
    <property type="entry name" value="ARAC-FAMILY TRANSCRIPTIONAL REGULATOR"/>
    <property type="match status" value="1"/>
</dbReference>
<dbReference type="InterPro" id="IPR018062">
    <property type="entry name" value="HTH_AraC-typ_CS"/>
</dbReference>
<dbReference type="PRINTS" id="PR00032">
    <property type="entry name" value="HTHARAC"/>
</dbReference>
<evidence type="ECO:0000256" key="3">
    <source>
        <dbReference type="ARBA" id="ARBA00023163"/>
    </source>
</evidence>
<comment type="caution">
    <text evidence="5">The sequence shown here is derived from an EMBL/GenBank/DDBJ whole genome shotgun (WGS) entry which is preliminary data.</text>
</comment>
<dbReference type="Proteomes" id="UP000011135">
    <property type="component" value="Unassembled WGS sequence"/>
</dbReference>
<dbReference type="GO" id="GO:0003700">
    <property type="term" value="F:DNA-binding transcription factor activity"/>
    <property type="evidence" value="ECO:0007669"/>
    <property type="project" value="InterPro"/>
</dbReference>
<dbReference type="InterPro" id="IPR018060">
    <property type="entry name" value="HTH_AraC"/>
</dbReference>
<dbReference type="Gene3D" id="1.10.10.60">
    <property type="entry name" value="Homeodomain-like"/>
    <property type="match status" value="2"/>
</dbReference>
<keyword evidence="1" id="KW-0805">Transcription regulation</keyword>
<evidence type="ECO:0000256" key="1">
    <source>
        <dbReference type="ARBA" id="ARBA00023015"/>
    </source>
</evidence>
<accession>L8JXE6</accession>